<dbReference type="EC" id="3.1.1.-" evidence="6"/>
<dbReference type="EMBL" id="CADEPI010000788">
    <property type="protein sequence ID" value="CAB3388464.1"/>
    <property type="molecule type" value="Genomic_DNA"/>
</dbReference>
<dbReference type="InterPro" id="IPR002168">
    <property type="entry name" value="Lipase_GDXG_HIS_AS"/>
</dbReference>
<evidence type="ECO:0000259" key="7">
    <source>
        <dbReference type="Pfam" id="PF00135"/>
    </source>
</evidence>
<keyword evidence="3" id="KW-0719">Serine esterase</keyword>
<feature type="domain" description="Carboxylesterase type B" evidence="7">
    <location>
        <begin position="1"/>
        <end position="419"/>
    </location>
</feature>
<sequence>MVWIHGGSFLRGSGSTFLYGPKYLLDHPVVLVTMNYRLGMLGFLNLGTPQFPGNYGLKDQVFALRWVRRNIAAFGGNPNSVTIFGESAGAASVHYLMISPLAKGLFHKAIAQSGSAFNDWAYLPEAERVTMQAAQNLGCRNKNKTKIAICLKTVDAAKFILEGEAVEKNERRITGFTPSVEPKGTKGAFLPRHARQMPIADVPLMAGFNTHEGMFLYWYKRPLVIDEELSINRDYYRLEEMNLRKDSPQFNKTWNKIRRFYKHLSTDKMMQFIMIASDVHFTIGIDQMLRSFESSGNKSPLYYYLFSYSGAQGINKILTKIKTPGACHGDELGYLFNHRVLNILKPLSNADLQVTRLMTKLWTDFASTGNPTPSGSNVTSWLPIEKKKEPREIVARFMDINSNLSMHNTGLYDNRLRFWTAMINNKRKTDI</sequence>
<dbReference type="Gene3D" id="3.40.50.1820">
    <property type="entry name" value="alpha/beta hydrolase"/>
    <property type="match status" value="1"/>
</dbReference>
<dbReference type="Pfam" id="PF00135">
    <property type="entry name" value="COesterase"/>
    <property type="match status" value="1"/>
</dbReference>
<evidence type="ECO:0000313" key="9">
    <source>
        <dbReference type="Proteomes" id="UP000494165"/>
    </source>
</evidence>
<name>A0A8S1E1T7_9INSE</name>
<comment type="similarity">
    <text evidence="2">Belongs to the 'GDXG' lipolytic enzyme family.</text>
</comment>
<evidence type="ECO:0000313" key="8">
    <source>
        <dbReference type="EMBL" id="CAB3388464.1"/>
    </source>
</evidence>
<dbReference type="SUPFAM" id="SSF53474">
    <property type="entry name" value="alpha/beta-Hydrolases"/>
    <property type="match status" value="1"/>
</dbReference>
<evidence type="ECO:0000256" key="4">
    <source>
        <dbReference type="ARBA" id="ARBA00022801"/>
    </source>
</evidence>
<keyword evidence="4 6" id="KW-0378">Hydrolase</keyword>
<evidence type="ECO:0000256" key="6">
    <source>
        <dbReference type="RuleBase" id="RU361235"/>
    </source>
</evidence>
<dbReference type="PROSITE" id="PS01173">
    <property type="entry name" value="LIPASE_GDXG_HIS"/>
    <property type="match status" value="1"/>
</dbReference>
<dbReference type="Proteomes" id="UP000494165">
    <property type="component" value="Unassembled WGS sequence"/>
</dbReference>
<reference evidence="8 9" key="1">
    <citation type="submission" date="2020-04" db="EMBL/GenBank/DDBJ databases">
        <authorList>
            <person name="Alioto T."/>
            <person name="Alioto T."/>
            <person name="Gomez Garrido J."/>
        </authorList>
    </citation>
    <scope>NUCLEOTIDE SEQUENCE [LARGE SCALE GENOMIC DNA]</scope>
</reference>
<dbReference type="InterPro" id="IPR002018">
    <property type="entry name" value="CarbesteraseB"/>
</dbReference>
<dbReference type="GO" id="GO:0052689">
    <property type="term" value="F:carboxylic ester hydrolase activity"/>
    <property type="evidence" value="ECO:0007669"/>
    <property type="project" value="UniProtKB-KW"/>
</dbReference>
<keyword evidence="5" id="KW-0325">Glycoprotein</keyword>
<keyword evidence="9" id="KW-1185">Reference proteome</keyword>
<protein>
    <recommendedName>
        <fullName evidence="6">Carboxylic ester hydrolase</fullName>
        <ecNumber evidence="6">3.1.1.-</ecNumber>
    </recommendedName>
</protein>
<gene>
    <name evidence="8" type="ORF">CLODIP_2_CD14716</name>
</gene>
<dbReference type="AlphaFoldDB" id="A0A8S1E1T7"/>
<evidence type="ECO:0000256" key="3">
    <source>
        <dbReference type="ARBA" id="ARBA00022487"/>
    </source>
</evidence>
<dbReference type="InterPro" id="IPR019826">
    <property type="entry name" value="Carboxylesterase_B_AS"/>
</dbReference>
<dbReference type="InterPro" id="IPR029058">
    <property type="entry name" value="AB_hydrolase_fold"/>
</dbReference>
<dbReference type="PANTHER" id="PTHR11559">
    <property type="entry name" value="CARBOXYLESTERASE"/>
    <property type="match status" value="1"/>
</dbReference>
<dbReference type="PROSITE" id="PS00122">
    <property type="entry name" value="CARBOXYLESTERASE_B_1"/>
    <property type="match status" value="1"/>
</dbReference>
<comment type="caution">
    <text evidence="8">The sequence shown here is derived from an EMBL/GenBank/DDBJ whole genome shotgun (WGS) entry which is preliminary data.</text>
</comment>
<organism evidence="8 9">
    <name type="scientific">Cloeon dipterum</name>
    <dbReference type="NCBI Taxonomy" id="197152"/>
    <lineage>
        <taxon>Eukaryota</taxon>
        <taxon>Metazoa</taxon>
        <taxon>Ecdysozoa</taxon>
        <taxon>Arthropoda</taxon>
        <taxon>Hexapoda</taxon>
        <taxon>Insecta</taxon>
        <taxon>Pterygota</taxon>
        <taxon>Palaeoptera</taxon>
        <taxon>Ephemeroptera</taxon>
        <taxon>Pisciforma</taxon>
        <taxon>Baetidae</taxon>
        <taxon>Cloeon</taxon>
    </lineage>
</organism>
<dbReference type="InterPro" id="IPR050309">
    <property type="entry name" value="Type-B_Carboxylest/Lipase"/>
</dbReference>
<comment type="similarity">
    <text evidence="1 6">Belongs to the type-B carboxylesterase/lipase family.</text>
</comment>
<dbReference type="OrthoDB" id="19653at2759"/>
<evidence type="ECO:0000256" key="1">
    <source>
        <dbReference type="ARBA" id="ARBA00005964"/>
    </source>
</evidence>
<evidence type="ECO:0000256" key="5">
    <source>
        <dbReference type="ARBA" id="ARBA00023180"/>
    </source>
</evidence>
<proteinExistence type="inferred from homology"/>
<evidence type="ECO:0000256" key="2">
    <source>
        <dbReference type="ARBA" id="ARBA00010515"/>
    </source>
</evidence>
<accession>A0A8S1E1T7</accession>